<evidence type="ECO:0000313" key="2">
    <source>
        <dbReference type="Proteomes" id="UP000285138"/>
    </source>
</evidence>
<gene>
    <name evidence="1" type="ORF">D5R97_09640</name>
</gene>
<dbReference type="EMBL" id="QZAA01000267">
    <property type="protein sequence ID" value="RQD73272.1"/>
    <property type="molecule type" value="Genomic_DNA"/>
</dbReference>
<sequence length="285" mass="32121">MPKDDDFNVAAKGLADLIIHPMPGAFFHVSEKGVDVSFAFTDKTGRDVEVKIVEKNPRPTRPFTLLAPVGSSSENPTFLPVYLMNSFDFVRRSLTEVKISINGRFHKPDIFPFPLNGSRIYFMRYSNDTFLVNWCPAYTGPLKPYSSDNPEGITINNGERGDGIKSVGAERGQHSISVNFIPPFPEITDLQDKTALEGQFIIKTNKEASGKISGTYHVSREGDEIQIKMHPSGGWEPKPDTLFLKFLFRAVRLFRDWPKTYHWGANIKLGSGDTPFMESRWSRAK</sequence>
<comment type="caution">
    <text evidence="1">The sequence shown here is derived from an EMBL/GenBank/DDBJ whole genome shotgun (WGS) entry which is preliminary data.</text>
</comment>
<dbReference type="AlphaFoldDB" id="A0A424YA13"/>
<proteinExistence type="predicted"/>
<protein>
    <submittedName>
        <fullName evidence="1">Uncharacterized protein</fullName>
    </submittedName>
</protein>
<reference evidence="1 2" key="1">
    <citation type="submission" date="2018-08" db="EMBL/GenBank/DDBJ databases">
        <title>The metabolism and importance of syntrophic acetate oxidation coupled to methane or sulfide production in haloalkaline environments.</title>
        <authorList>
            <person name="Timmers P.H.A."/>
            <person name="Vavourakis C.D."/>
            <person name="Sorokin D.Y."/>
            <person name="Sinninghe Damste J.S."/>
            <person name="Muyzer G."/>
            <person name="Stams A.J.M."/>
            <person name="Plugge C.M."/>
        </authorList>
    </citation>
    <scope>NUCLEOTIDE SEQUENCE [LARGE SCALE GENOMIC DNA]</scope>
    <source>
        <strain evidence="1">MSAO_Bac1</strain>
    </source>
</reference>
<organism evidence="1 2">
    <name type="scientific">Candidatus Syntrophonatronum acetioxidans</name>
    <dbReference type="NCBI Taxonomy" id="1795816"/>
    <lineage>
        <taxon>Bacteria</taxon>
        <taxon>Bacillati</taxon>
        <taxon>Bacillota</taxon>
        <taxon>Clostridia</taxon>
        <taxon>Eubacteriales</taxon>
        <taxon>Syntrophomonadaceae</taxon>
        <taxon>Candidatus Syntrophonatronum</taxon>
    </lineage>
</organism>
<evidence type="ECO:0000313" key="1">
    <source>
        <dbReference type="EMBL" id="RQD73272.1"/>
    </source>
</evidence>
<accession>A0A424YA13</accession>
<dbReference type="Proteomes" id="UP000285138">
    <property type="component" value="Unassembled WGS sequence"/>
</dbReference>
<name>A0A424YA13_9FIRM</name>